<dbReference type="EMBL" id="ML178825">
    <property type="protein sequence ID" value="TFL01429.1"/>
    <property type="molecule type" value="Genomic_DNA"/>
</dbReference>
<accession>A0A5C3QMI3</accession>
<proteinExistence type="predicted"/>
<evidence type="ECO:0000313" key="2">
    <source>
        <dbReference type="EMBL" id="TFL01429.1"/>
    </source>
</evidence>
<protein>
    <submittedName>
        <fullName evidence="2">Uncharacterized protein</fullName>
    </submittedName>
</protein>
<evidence type="ECO:0000256" key="1">
    <source>
        <dbReference type="SAM" id="MobiDB-lite"/>
    </source>
</evidence>
<sequence>MSLSLDRLSSTSNVWTKFRPTWLRRGQSKKHRSPSTSPTPSASSTSSDTSNESDTTSAAPSIAVEIEAKEPPSVVEPQVPAMIVVPQKRASPKSKKQQIIDTSLNTLKISLDLLAKAPFPGADLAAHALIESIKRVQEIKAVAEGLKQLAQRMAMVQPLVATANPSNPSTCAPLLRELEQLALDIDDAAKEGRVAKFFNVNDNASKISKCTQTIDSMMLDLSLSVGLDTHELVKSALDKVRARFRVNLHLSPTHYQEPLLYTAERRKQEARPSCYPHACRYKHGKWPRGRRSFTVGKRWHDVLQR</sequence>
<gene>
    <name evidence="2" type="ORF">BDV98DRAFT_81096</name>
</gene>
<evidence type="ECO:0000313" key="3">
    <source>
        <dbReference type="Proteomes" id="UP000305067"/>
    </source>
</evidence>
<feature type="compositionally biased region" description="Low complexity" evidence="1">
    <location>
        <begin position="34"/>
        <end position="59"/>
    </location>
</feature>
<dbReference type="CDD" id="cd21037">
    <property type="entry name" value="MLKL_NTD"/>
    <property type="match status" value="1"/>
</dbReference>
<reference evidence="2 3" key="1">
    <citation type="journal article" date="2019" name="Nat. Ecol. Evol.">
        <title>Megaphylogeny resolves global patterns of mushroom evolution.</title>
        <authorList>
            <person name="Varga T."/>
            <person name="Krizsan K."/>
            <person name="Foldi C."/>
            <person name="Dima B."/>
            <person name="Sanchez-Garcia M."/>
            <person name="Sanchez-Ramirez S."/>
            <person name="Szollosi G.J."/>
            <person name="Szarkandi J.G."/>
            <person name="Papp V."/>
            <person name="Albert L."/>
            <person name="Andreopoulos W."/>
            <person name="Angelini C."/>
            <person name="Antonin V."/>
            <person name="Barry K.W."/>
            <person name="Bougher N.L."/>
            <person name="Buchanan P."/>
            <person name="Buyck B."/>
            <person name="Bense V."/>
            <person name="Catcheside P."/>
            <person name="Chovatia M."/>
            <person name="Cooper J."/>
            <person name="Damon W."/>
            <person name="Desjardin D."/>
            <person name="Finy P."/>
            <person name="Geml J."/>
            <person name="Haridas S."/>
            <person name="Hughes K."/>
            <person name="Justo A."/>
            <person name="Karasinski D."/>
            <person name="Kautmanova I."/>
            <person name="Kiss B."/>
            <person name="Kocsube S."/>
            <person name="Kotiranta H."/>
            <person name="LaButti K.M."/>
            <person name="Lechner B.E."/>
            <person name="Liimatainen K."/>
            <person name="Lipzen A."/>
            <person name="Lukacs Z."/>
            <person name="Mihaltcheva S."/>
            <person name="Morgado L.N."/>
            <person name="Niskanen T."/>
            <person name="Noordeloos M.E."/>
            <person name="Ohm R.A."/>
            <person name="Ortiz-Santana B."/>
            <person name="Ovrebo C."/>
            <person name="Racz N."/>
            <person name="Riley R."/>
            <person name="Savchenko A."/>
            <person name="Shiryaev A."/>
            <person name="Soop K."/>
            <person name="Spirin V."/>
            <person name="Szebenyi C."/>
            <person name="Tomsovsky M."/>
            <person name="Tulloss R.E."/>
            <person name="Uehling J."/>
            <person name="Grigoriev I.V."/>
            <person name="Vagvolgyi C."/>
            <person name="Papp T."/>
            <person name="Martin F.M."/>
            <person name="Miettinen O."/>
            <person name="Hibbett D.S."/>
            <person name="Nagy L.G."/>
        </authorList>
    </citation>
    <scope>NUCLEOTIDE SEQUENCE [LARGE SCALE GENOMIC DNA]</scope>
    <source>
        <strain evidence="2 3">CBS 309.79</strain>
    </source>
</reference>
<dbReference type="OrthoDB" id="2915789at2759"/>
<feature type="region of interest" description="Disordered" evidence="1">
    <location>
        <begin position="19"/>
        <end position="59"/>
    </location>
</feature>
<dbReference type="InterPro" id="IPR059179">
    <property type="entry name" value="MLKL-like_MCAfunc"/>
</dbReference>
<dbReference type="Proteomes" id="UP000305067">
    <property type="component" value="Unassembled WGS sequence"/>
</dbReference>
<keyword evidence="3" id="KW-1185">Reference proteome</keyword>
<name>A0A5C3QMI3_9AGAR</name>
<dbReference type="AlphaFoldDB" id="A0A5C3QMI3"/>
<organism evidence="2 3">
    <name type="scientific">Pterulicium gracile</name>
    <dbReference type="NCBI Taxonomy" id="1884261"/>
    <lineage>
        <taxon>Eukaryota</taxon>
        <taxon>Fungi</taxon>
        <taxon>Dikarya</taxon>
        <taxon>Basidiomycota</taxon>
        <taxon>Agaricomycotina</taxon>
        <taxon>Agaricomycetes</taxon>
        <taxon>Agaricomycetidae</taxon>
        <taxon>Agaricales</taxon>
        <taxon>Pleurotineae</taxon>
        <taxon>Pterulaceae</taxon>
        <taxon>Pterulicium</taxon>
    </lineage>
</organism>